<dbReference type="CDD" id="cd07890">
    <property type="entry name" value="CYTH-like_AC_IV-like"/>
    <property type="match status" value="1"/>
</dbReference>
<dbReference type="InterPro" id="IPR023577">
    <property type="entry name" value="CYTH_domain"/>
</dbReference>
<evidence type="ECO:0000313" key="2">
    <source>
        <dbReference type="EMBL" id="CAH2273680.1"/>
    </source>
</evidence>
<dbReference type="PANTHER" id="PTHR21028:SF2">
    <property type="entry name" value="CYTH DOMAIN-CONTAINING PROTEIN"/>
    <property type="match status" value="1"/>
</dbReference>
<evidence type="ECO:0000259" key="1">
    <source>
        <dbReference type="PROSITE" id="PS51707"/>
    </source>
</evidence>
<keyword evidence="3" id="KW-1185">Reference proteome</keyword>
<dbReference type="EMBL" id="OW240914">
    <property type="protein sequence ID" value="CAH2273680.1"/>
    <property type="molecule type" value="Genomic_DNA"/>
</dbReference>
<accession>A0AAD1RN31</accession>
<dbReference type="Gene3D" id="2.40.320.10">
    <property type="entry name" value="Hypothetical Protein Pfu-838710-001"/>
    <property type="match status" value="1"/>
</dbReference>
<gene>
    <name evidence="2" type="ORF">PECUL_23A030284</name>
</gene>
<protein>
    <submittedName>
        <fullName evidence="2">Adenylate cyclase</fullName>
    </submittedName>
</protein>
<dbReference type="SMART" id="SM01118">
    <property type="entry name" value="CYTH"/>
    <property type="match status" value="1"/>
</dbReference>
<dbReference type="AlphaFoldDB" id="A0AAD1RN31"/>
<dbReference type="GO" id="GO:0016462">
    <property type="term" value="F:pyrophosphatase activity"/>
    <property type="evidence" value="ECO:0007669"/>
    <property type="project" value="UniProtKB-ARBA"/>
</dbReference>
<reference evidence="2" key="1">
    <citation type="submission" date="2022-03" db="EMBL/GenBank/DDBJ databases">
        <authorList>
            <person name="Alioto T."/>
            <person name="Alioto T."/>
            <person name="Gomez Garrido J."/>
        </authorList>
    </citation>
    <scope>NUCLEOTIDE SEQUENCE</scope>
</reference>
<dbReference type="Proteomes" id="UP001295444">
    <property type="component" value="Chromosome 03"/>
</dbReference>
<dbReference type="SUPFAM" id="SSF55154">
    <property type="entry name" value="CYTH-like phosphatases"/>
    <property type="match status" value="1"/>
</dbReference>
<feature type="domain" description="CYTH" evidence="1">
    <location>
        <begin position="18"/>
        <end position="185"/>
    </location>
</feature>
<organism evidence="2 3">
    <name type="scientific">Pelobates cultripes</name>
    <name type="common">Western spadefoot toad</name>
    <dbReference type="NCBI Taxonomy" id="61616"/>
    <lineage>
        <taxon>Eukaryota</taxon>
        <taxon>Metazoa</taxon>
        <taxon>Chordata</taxon>
        <taxon>Craniata</taxon>
        <taxon>Vertebrata</taxon>
        <taxon>Euteleostomi</taxon>
        <taxon>Amphibia</taxon>
        <taxon>Batrachia</taxon>
        <taxon>Anura</taxon>
        <taxon>Pelobatoidea</taxon>
        <taxon>Pelobatidae</taxon>
        <taxon>Pelobates</taxon>
    </lineage>
</organism>
<dbReference type="PANTHER" id="PTHR21028">
    <property type="entry name" value="SI:CH211-156B7.4"/>
    <property type="match status" value="1"/>
</dbReference>
<evidence type="ECO:0000313" key="3">
    <source>
        <dbReference type="Proteomes" id="UP001295444"/>
    </source>
</evidence>
<dbReference type="InterPro" id="IPR008173">
    <property type="entry name" value="Adenylyl_cyclase_CyaB"/>
</dbReference>
<dbReference type="PROSITE" id="PS51707">
    <property type="entry name" value="CYTH"/>
    <property type="match status" value="1"/>
</dbReference>
<dbReference type="InterPro" id="IPR033469">
    <property type="entry name" value="CYTH-like_dom_sf"/>
</dbReference>
<sequence length="189" mass="21089">MMAAAGTGNVYQSFVRMPRNVEVKARVHNWAHTLKECKNLSESTGEIIAQRDVFFNTQCGRLKLRDFKDGQGQLIYYERPDLLGPKLSNYAISNTADPQGLEEVLTQALGIRGSVVKERLLFLVGQTRIHMDRVQDLGDFVELEVVLTDSQTPDDGQHIANNLMKSLGIAPEDLLTGAYVDLLQKDKGK</sequence>
<dbReference type="Pfam" id="PF01928">
    <property type="entry name" value="CYTH"/>
    <property type="match status" value="1"/>
</dbReference>
<proteinExistence type="predicted"/>
<name>A0AAD1RN31_PELCU</name>